<organism evidence="1">
    <name type="scientific">marine metagenome</name>
    <dbReference type="NCBI Taxonomy" id="408172"/>
    <lineage>
        <taxon>unclassified sequences</taxon>
        <taxon>metagenomes</taxon>
        <taxon>ecological metagenomes</taxon>
    </lineage>
</organism>
<gene>
    <name evidence="1" type="ORF">METZ01_LOCUS283204</name>
</gene>
<dbReference type="AlphaFoldDB" id="A0A382L0W9"/>
<reference evidence="1" key="1">
    <citation type="submission" date="2018-05" db="EMBL/GenBank/DDBJ databases">
        <authorList>
            <person name="Lanie J.A."/>
            <person name="Ng W.-L."/>
            <person name="Kazmierczak K.M."/>
            <person name="Andrzejewski T.M."/>
            <person name="Davidsen T.M."/>
            <person name="Wayne K.J."/>
            <person name="Tettelin H."/>
            <person name="Glass J.I."/>
            <person name="Rusch D."/>
            <person name="Podicherti R."/>
            <person name="Tsui H.-C.T."/>
            <person name="Winkler M.E."/>
        </authorList>
    </citation>
    <scope>NUCLEOTIDE SEQUENCE</scope>
</reference>
<dbReference type="EMBL" id="UINC01084060">
    <property type="protein sequence ID" value="SVC30350.1"/>
    <property type="molecule type" value="Genomic_DNA"/>
</dbReference>
<name>A0A382L0W9_9ZZZZ</name>
<feature type="non-terminal residue" evidence="1">
    <location>
        <position position="29"/>
    </location>
</feature>
<sequence length="29" mass="3303">MKSATHTQKFWGLGGKKMSTNYLPTERCT</sequence>
<protein>
    <submittedName>
        <fullName evidence="1">Uncharacterized protein</fullName>
    </submittedName>
</protein>
<accession>A0A382L0W9</accession>
<evidence type="ECO:0000313" key="1">
    <source>
        <dbReference type="EMBL" id="SVC30350.1"/>
    </source>
</evidence>
<proteinExistence type="predicted"/>